<dbReference type="InterPro" id="IPR036318">
    <property type="entry name" value="FAD-bd_PCMH-like_sf"/>
</dbReference>
<keyword evidence="2" id="KW-0560">Oxidoreductase</keyword>
<dbReference type="Gene3D" id="3.30.390.50">
    <property type="entry name" value="CO dehydrogenase flavoprotein, C-terminal domain"/>
    <property type="match status" value="1"/>
</dbReference>
<dbReference type="InterPro" id="IPR002346">
    <property type="entry name" value="Mopterin_DH_FAD-bd"/>
</dbReference>
<dbReference type="Pfam" id="PF03450">
    <property type="entry name" value="CO_deh_flav_C"/>
    <property type="match status" value="1"/>
</dbReference>
<dbReference type="InterPro" id="IPR005107">
    <property type="entry name" value="CO_DH_flav_C"/>
</dbReference>
<gene>
    <name evidence="4" type="ORF">ACFSW5_19370</name>
</gene>
<evidence type="ECO:0000259" key="3">
    <source>
        <dbReference type="PROSITE" id="PS51387"/>
    </source>
</evidence>
<dbReference type="RefSeq" id="WP_379276701.1">
    <property type="nucleotide sequence ID" value="NZ_JBHUGT010000021.1"/>
</dbReference>
<dbReference type="InterPro" id="IPR016167">
    <property type="entry name" value="FAD-bd_PCMH_sub1"/>
</dbReference>
<dbReference type="InterPro" id="IPR016169">
    <property type="entry name" value="FAD-bd_PCMH_sub2"/>
</dbReference>
<feature type="domain" description="FAD-binding PCMH-type" evidence="3">
    <location>
        <begin position="6"/>
        <end position="176"/>
    </location>
</feature>
<dbReference type="InterPro" id="IPR036683">
    <property type="entry name" value="CO_DH_flav_C_dom_sf"/>
</dbReference>
<keyword evidence="5" id="KW-1185">Reference proteome</keyword>
<keyword evidence="1" id="KW-0285">Flavoprotein</keyword>
<evidence type="ECO:0000313" key="5">
    <source>
        <dbReference type="Proteomes" id="UP001597493"/>
    </source>
</evidence>
<sequence>MLHEREQRRSSSVIHPQTAAEAAALYNDSAGEAVFVAGGTWLRTQWEAGTARFPGQLIDLGRLPGISGIAETSEGVTIGAMTTLSACRQSGLLRSDFPLLAEAARAIAAPSVRNLATIGGNVMCGGGDALPALLVYEALLRFHDGKAPYSVRLADWLASPRKDAVLLGVELPWPEAAAGAELHSENKRLTAYHKVGRREAFTPSVVTVAIDGRLDAESGEWRDVRLAIAGGQTPPSRIAAAEDLLNNRKAGHGTLPEVYDIVMNEYEPHGDAFASVAYRKRTAANLVVAQLWQAMNGCGAEEEGAAP</sequence>
<evidence type="ECO:0000256" key="1">
    <source>
        <dbReference type="ARBA" id="ARBA00022630"/>
    </source>
</evidence>
<dbReference type="EMBL" id="JBHUMY010000027">
    <property type="protein sequence ID" value="MFD2662419.1"/>
    <property type="molecule type" value="Genomic_DNA"/>
</dbReference>
<dbReference type="Pfam" id="PF00941">
    <property type="entry name" value="FAD_binding_5"/>
    <property type="match status" value="1"/>
</dbReference>
<proteinExistence type="predicted"/>
<evidence type="ECO:0000256" key="2">
    <source>
        <dbReference type="ARBA" id="ARBA00023002"/>
    </source>
</evidence>
<dbReference type="SUPFAM" id="SSF56176">
    <property type="entry name" value="FAD-binding/transporter-associated domain-like"/>
    <property type="match status" value="1"/>
</dbReference>
<accession>A0ABW5R136</accession>
<dbReference type="Gene3D" id="3.30.43.10">
    <property type="entry name" value="Uridine Diphospho-n-acetylenolpyruvylglucosamine Reductase, domain 2"/>
    <property type="match status" value="1"/>
</dbReference>
<comment type="caution">
    <text evidence="4">The sequence shown here is derived from an EMBL/GenBank/DDBJ whole genome shotgun (WGS) entry which is preliminary data.</text>
</comment>
<dbReference type="PROSITE" id="PS51387">
    <property type="entry name" value="FAD_PCMH"/>
    <property type="match status" value="1"/>
</dbReference>
<dbReference type="PANTHER" id="PTHR42659:SF9">
    <property type="entry name" value="XANTHINE DEHYDROGENASE FAD-BINDING SUBUNIT XDHB-RELATED"/>
    <property type="match status" value="1"/>
</dbReference>
<protein>
    <submittedName>
        <fullName evidence="4">FAD binding domain-containing protein</fullName>
    </submittedName>
</protein>
<organism evidence="4 5">
    <name type="scientific">Paenibacillus thailandensis</name>
    <dbReference type="NCBI Taxonomy" id="393250"/>
    <lineage>
        <taxon>Bacteria</taxon>
        <taxon>Bacillati</taxon>
        <taxon>Bacillota</taxon>
        <taxon>Bacilli</taxon>
        <taxon>Bacillales</taxon>
        <taxon>Paenibacillaceae</taxon>
        <taxon>Paenibacillus</taxon>
    </lineage>
</organism>
<name>A0ABW5R136_9BACL</name>
<dbReference type="InterPro" id="IPR051312">
    <property type="entry name" value="Diverse_Substr_Oxidored"/>
</dbReference>
<reference evidence="5" key="1">
    <citation type="journal article" date="2019" name="Int. J. Syst. Evol. Microbiol.">
        <title>The Global Catalogue of Microorganisms (GCM) 10K type strain sequencing project: providing services to taxonomists for standard genome sequencing and annotation.</title>
        <authorList>
            <consortium name="The Broad Institute Genomics Platform"/>
            <consortium name="The Broad Institute Genome Sequencing Center for Infectious Disease"/>
            <person name="Wu L."/>
            <person name="Ma J."/>
        </authorList>
    </citation>
    <scope>NUCLEOTIDE SEQUENCE [LARGE SCALE GENOMIC DNA]</scope>
    <source>
        <strain evidence="5">TISTR 1827</strain>
    </source>
</reference>
<dbReference type="PANTHER" id="PTHR42659">
    <property type="entry name" value="XANTHINE DEHYDROGENASE SUBUNIT C-RELATED"/>
    <property type="match status" value="1"/>
</dbReference>
<dbReference type="InterPro" id="IPR016166">
    <property type="entry name" value="FAD-bd_PCMH"/>
</dbReference>
<dbReference type="Proteomes" id="UP001597493">
    <property type="component" value="Unassembled WGS sequence"/>
</dbReference>
<dbReference type="SMART" id="SM01092">
    <property type="entry name" value="CO_deh_flav_C"/>
    <property type="match status" value="1"/>
</dbReference>
<dbReference type="Gene3D" id="3.30.465.10">
    <property type="match status" value="1"/>
</dbReference>
<dbReference type="SUPFAM" id="SSF55447">
    <property type="entry name" value="CO dehydrogenase flavoprotein C-terminal domain-like"/>
    <property type="match status" value="1"/>
</dbReference>
<evidence type="ECO:0000313" key="4">
    <source>
        <dbReference type="EMBL" id="MFD2662419.1"/>
    </source>
</evidence>